<dbReference type="OrthoDB" id="662536at2"/>
<evidence type="ECO:0000313" key="3">
    <source>
        <dbReference type="Proteomes" id="UP000183257"/>
    </source>
</evidence>
<accession>A0A1K1QQW8</accession>
<evidence type="ECO:0008006" key="4">
    <source>
        <dbReference type="Google" id="ProtNLM"/>
    </source>
</evidence>
<dbReference type="AlphaFoldDB" id="A0A1K1QQW8"/>
<reference evidence="3" key="1">
    <citation type="submission" date="2016-11" db="EMBL/GenBank/DDBJ databases">
        <authorList>
            <person name="Varghese N."/>
            <person name="Submissions S."/>
        </authorList>
    </citation>
    <scope>NUCLEOTIDE SEQUENCE [LARGE SCALE GENOMIC DNA]</scope>
    <source>
        <strain evidence="3">DSM 24786</strain>
    </source>
</reference>
<keyword evidence="1" id="KW-1133">Transmembrane helix</keyword>
<gene>
    <name evidence="2" type="ORF">SAMN05660313_02893</name>
</gene>
<organism evidence="2 3">
    <name type="scientific">Cellulophaga fucicola</name>
    <dbReference type="NCBI Taxonomy" id="76595"/>
    <lineage>
        <taxon>Bacteria</taxon>
        <taxon>Pseudomonadati</taxon>
        <taxon>Bacteroidota</taxon>
        <taxon>Flavobacteriia</taxon>
        <taxon>Flavobacteriales</taxon>
        <taxon>Flavobacteriaceae</taxon>
        <taxon>Cellulophaga</taxon>
    </lineage>
</organism>
<evidence type="ECO:0000256" key="1">
    <source>
        <dbReference type="SAM" id="Phobius"/>
    </source>
</evidence>
<dbReference type="RefSeq" id="WP_072304511.1">
    <property type="nucleotide sequence ID" value="NZ_FPIY01000004.1"/>
</dbReference>
<dbReference type="EMBL" id="FPIY01000004">
    <property type="protein sequence ID" value="SFW62073.1"/>
    <property type="molecule type" value="Genomic_DNA"/>
</dbReference>
<proteinExistence type="predicted"/>
<feature type="transmembrane region" description="Helical" evidence="1">
    <location>
        <begin position="14"/>
        <end position="35"/>
    </location>
</feature>
<dbReference type="InterPro" id="IPR012340">
    <property type="entry name" value="NA-bd_OB-fold"/>
</dbReference>
<keyword evidence="1" id="KW-0812">Transmembrane</keyword>
<name>A0A1K1QQW8_9FLAO</name>
<keyword evidence="3" id="KW-1185">Reference proteome</keyword>
<dbReference type="STRING" id="76595.SAMN05660313_02893"/>
<keyword evidence="1" id="KW-0472">Membrane</keyword>
<evidence type="ECO:0000313" key="2">
    <source>
        <dbReference type="EMBL" id="SFW62073.1"/>
    </source>
</evidence>
<feature type="transmembrane region" description="Helical" evidence="1">
    <location>
        <begin position="66"/>
        <end position="85"/>
    </location>
</feature>
<sequence length="192" mass="20785">MGEWYDSLELFPKVYWSIALIGSVVLVVFLLLTLIGGDADGIEGDVDAEVEGDSGIDFQFLSIKNLSGFFAIFGWTGVACIEAGLPIFLTILISIICGLLMMVSMAALFYYLSKLQSSGTLHLKNAVNQVGEVYLTIGANRSFIGKVSITVQGSLRELEALTDENLDLTQGNVVKVKEITDNGILIVKLLNK</sequence>
<dbReference type="Gene3D" id="2.40.50.140">
    <property type="entry name" value="Nucleic acid-binding proteins"/>
    <property type="match status" value="1"/>
</dbReference>
<protein>
    <recommendedName>
        <fullName evidence="4">NfeD-like C-terminal, partner-binding</fullName>
    </recommendedName>
</protein>
<feature type="transmembrane region" description="Helical" evidence="1">
    <location>
        <begin position="91"/>
        <end position="112"/>
    </location>
</feature>
<dbReference type="Proteomes" id="UP000183257">
    <property type="component" value="Unassembled WGS sequence"/>
</dbReference>